<dbReference type="Proteomes" id="UP000481861">
    <property type="component" value="Unassembled WGS sequence"/>
</dbReference>
<evidence type="ECO:0000313" key="2">
    <source>
        <dbReference type="EMBL" id="KAF2868361.1"/>
    </source>
</evidence>
<dbReference type="Gene3D" id="3.10.129.10">
    <property type="entry name" value="Hotdog Thioesterase"/>
    <property type="match status" value="1"/>
</dbReference>
<dbReference type="GO" id="GO:0005739">
    <property type="term" value="C:mitochondrion"/>
    <property type="evidence" value="ECO:0007669"/>
    <property type="project" value="TreeGrafter"/>
</dbReference>
<dbReference type="GO" id="GO:0019171">
    <property type="term" value="F:(3R)-hydroxyacyl-[acyl-carrier-protein] dehydratase activity"/>
    <property type="evidence" value="ECO:0007669"/>
    <property type="project" value="TreeGrafter"/>
</dbReference>
<feature type="compositionally biased region" description="Basic and acidic residues" evidence="1">
    <location>
        <begin position="642"/>
        <end position="652"/>
    </location>
</feature>
<evidence type="ECO:0000256" key="1">
    <source>
        <dbReference type="SAM" id="MobiDB-lite"/>
    </source>
</evidence>
<dbReference type="InterPro" id="IPR052741">
    <property type="entry name" value="Mitochondrial_HTD2"/>
</dbReference>
<feature type="region of interest" description="Disordered" evidence="1">
    <location>
        <begin position="378"/>
        <end position="411"/>
    </location>
</feature>
<dbReference type="AlphaFoldDB" id="A0A7C8M5M0"/>
<feature type="region of interest" description="Disordered" evidence="1">
    <location>
        <begin position="605"/>
        <end position="670"/>
    </location>
</feature>
<name>A0A7C8M5M0_9PLEO</name>
<sequence>MTLSTPCVLCTARIPARRAQWQRAQWHRLLLRRHVSTDGDGPPWFRTLREEMLQRKVSIRSDIMSQPAHEKLRNTLAPFLPAPGHPPIGVPCYNYASTGHHLIYCNAALRSDKLLADGTDALQSPGGNFIRRMWAGGSLALNPAVYLQHNVDMKKVTSMQCDERIKDVQLRGRGDNAKVFVTIERSFKPSTGNWDSHPTKDLPPVLRGLMLIEERTLVFLKERSRAEREAIQAGQLTAVKYLDRPGRPKFSHTLTPTQSLLFRYSALTFNAHSIHLDREYCRNVEGHRHLLVHGPLSLTLMLKLLDNHLGTRPGPAQTVRTVSYRNLAPLYCGEEMRLCGREKLDTRTDGTCVFDVWIEGPTGGMAVKATVVTSKVSVSEGEVHEPDEHDFWSNIKEESGKPDGAPQHASNEQRILERPGLLSNPLQARASNVSQRSQARGFSTARPTQAFQLSPFSLPDISTDPQLSRRARRAIRYRALLATHRLPRTHVPHISFHRETFTKIRHVRAPPSPMSLSLSPLSKILSELIHRRAHGLDPPSASPAPEPLVRPYAATPYDARRHTAEDPTAPVRVRRLVQQIPVVRPVGEALETQRQNHIAELWQQSVRQAERGDTPERKREQRRVGIAKGRGKGRAKGPDGFSELRLREDGKRVHGGKRISDGGSVGRGGGWWSKLVAAVEERKEGLLRKGKGKGKKRMKR</sequence>
<gene>
    <name evidence="2" type="ORF">BDV95DRAFT_549390</name>
</gene>
<dbReference type="EMBL" id="JAADJZ010000019">
    <property type="protein sequence ID" value="KAF2868361.1"/>
    <property type="molecule type" value="Genomic_DNA"/>
</dbReference>
<organism evidence="2 3">
    <name type="scientific">Massariosphaeria phaeospora</name>
    <dbReference type="NCBI Taxonomy" id="100035"/>
    <lineage>
        <taxon>Eukaryota</taxon>
        <taxon>Fungi</taxon>
        <taxon>Dikarya</taxon>
        <taxon>Ascomycota</taxon>
        <taxon>Pezizomycotina</taxon>
        <taxon>Dothideomycetes</taxon>
        <taxon>Pleosporomycetidae</taxon>
        <taxon>Pleosporales</taxon>
        <taxon>Pleosporales incertae sedis</taxon>
        <taxon>Massariosphaeria</taxon>
    </lineage>
</organism>
<evidence type="ECO:0000313" key="3">
    <source>
        <dbReference type="Proteomes" id="UP000481861"/>
    </source>
</evidence>
<protein>
    <recommendedName>
        <fullName evidence="4">HotDog domain-containing protein</fullName>
    </recommendedName>
</protein>
<proteinExistence type="predicted"/>
<reference evidence="2 3" key="1">
    <citation type="submission" date="2020-01" db="EMBL/GenBank/DDBJ databases">
        <authorList>
            <consortium name="DOE Joint Genome Institute"/>
            <person name="Haridas S."/>
            <person name="Albert R."/>
            <person name="Binder M."/>
            <person name="Bloem J."/>
            <person name="Labutti K."/>
            <person name="Salamov A."/>
            <person name="Andreopoulos B."/>
            <person name="Baker S.E."/>
            <person name="Barry K."/>
            <person name="Bills G."/>
            <person name="Bluhm B.H."/>
            <person name="Cannon C."/>
            <person name="Castanera R."/>
            <person name="Culley D.E."/>
            <person name="Daum C."/>
            <person name="Ezra D."/>
            <person name="Gonzalez J.B."/>
            <person name="Henrissat B."/>
            <person name="Kuo A."/>
            <person name="Liang C."/>
            <person name="Lipzen A."/>
            <person name="Lutzoni F."/>
            <person name="Magnuson J."/>
            <person name="Mondo S."/>
            <person name="Nolan M."/>
            <person name="Ohm R."/>
            <person name="Pangilinan J."/>
            <person name="Park H.-J.H."/>
            <person name="Ramirez L."/>
            <person name="Alfaro M."/>
            <person name="Sun H."/>
            <person name="Tritt A."/>
            <person name="Yoshinaga Y."/>
            <person name="Zwiers L.-H.L."/>
            <person name="Turgeon B.G."/>
            <person name="Goodwin S.B."/>
            <person name="Spatafora J.W."/>
            <person name="Crous P.W."/>
            <person name="Grigoriev I.V."/>
        </authorList>
    </citation>
    <scope>NUCLEOTIDE SEQUENCE [LARGE SCALE GENOMIC DNA]</scope>
    <source>
        <strain evidence="2 3">CBS 611.86</strain>
    </source>
</reference>
<keyword evidence="3" id="KW-1185">Reference proteome</keyword>
<dbReference type="PANTHER" id="PTHR28152:SF1">
    <property type="entry name" value="HYDROXYACYL-THIOESTER DEHYDRATASE TYPE 2, MITOCHONDRIAL"/>
    <property type="match status" value="1"/>
</dbReference>
<dbReference type="PANTHER" id="PTHR28152">
    <property type="entry name" value="HYDROXYACYL-THIOESTER DEHYDRATASE TYPE 2, MITOCHONDRIAL"/>
    <property type="match status" value="1"/>
</dbReference>
<feature type="compositionally biased region" description="Basic and acidic residues" evidence="1">
    <location>
        <begin position="381"/>
        <end position="401"/>
    </location>
</feature>
<feature type="compositionally biased region" description="Basic and acidic residues" evidence="1">
    <location>
        <begin position="608"/>
        <end position="623"/>
    </location>
</feature>
<accession>A0A7C8M5M0</accession>
<evidence type="ECO:0008006" key="4">
    <source>
        <dbReference type="Google" id="ProtNLM"/>
    </source>
</evidence>
<dbReference type="SUPFAM" id="SSF54637">
    <property type="entry name" value="Thioesterase/thiol ester dehydrase-isomerase"/>
    <property type="match status" value="1"/>
</dbReference>
<dbReference type="InterPro" id="IPR029069">
    <property type="entry name" value="HotDog_dom_sf"/>
</dbReference>
<comment type="caution">
    <text evidence="2">The sequence shown here is derived from an EMBL/GenBank/DDBJ whole genome shotgun (WGS) entry which is preliminary data.</text>
</comment>
<dbReference type="OrthoDB" id="3257538at2759"/>